<evidence type="ECO:0000256" key="3">
    <source>
        <dbReference type="ARBA" id="ARBA00022475"/>
    </source>
</evidence>
<keyword evidence="4 7" id="KW-0812">Transmembrane</keyword>
<feature type="transmembrane region" description="Helical" evidence="7">
    <location>
        <begin position="354"/>
        <end position="374"/>
    </location>
</feature>
<dbReference type="InterPro" id="IPR010290">
    <property type="entry name" value="TM_effector"/>
</dbReference>
<feature type="transmembrane region" description="Helical" evidence="7">
    <location>
        <begin position="163"/>
        <end position="188"/>
    </location>
</feature>
<keyword evidence="3" id="KW-1003">Cell membrane</keyword>
<feature type="transmembrane region" description="Helical" evidence="7">
    <location>
        <begin position="259"/>
        <end position="278"/>
    </location>
</feature>
<feature type="domain" description="Major facilitator superfamily (MFS) profile" evidence="8">
    <location>
        <begin position="224"/>
        <end position="411"/>
    </location>
</feature>
<dbReference type="AlphaFoldDB" id="A0A853AYB8"/>
<dbReference type="InterPro" id="IPR020846">
    <property type="entry name" value="MFS_dom"/>
</dbReference>
<evidence type="ECO:0000256" key="7">
    <source>
        <dbReference type="SAM" id="Phobius"/>
    </source>
</evidence>
<feature type="transmembrane region" description="Helical" evidence="7">
    <location>
        <begin position="285"/>
        <end position="306"/>
    </location>
</feature>
<gene>
    <name evidence="9" type="ORF">HNR02_000894</name>
</gene>
<feature type="transmembrane region" description="Helical" evidence="7">
    <location>
        <begin position="87"/>
        <end position="111"/>
    </location>
</feature>
<protein>
    <submittedName>
        <fullName evidence="9">MFS family permease</fullName>
    </submittedName>
</protein>
<dbReference type="CDD" id="cd06173">
    <property type="entry name" value="MFS_MefA_like"/>
    <property type="match status" value="1"/>
</dbReference>
<feature type="transmembrane region" description="Helical" evidence="7">
    <location>
        <begin position="44"/>
        <end position="66"/>
    </location>
</feature>
<reference evidence="9 10" key="1">
    <citation type="submission" date="2020-07" db="EMBL/GenBank/DDBJ databases">
        <title>Sequencing the genomes of 1000 actinobacteria strains.</title>
        <authorList>
            <person name="Klenk H.-P."/>
        </authorList>
    </citation>
    <scope>NUCLEOTIDE SEQUENCE [LARGE SCALE GENOMIC DNA]</scope>
    <source>
        <strain evidence="9 10">DSM 104006</strain>
    </source>
</reference>
<dbReference type="GO" id="GO:0022857">
    <property type="term" value="F:transmembrane transporter activity"/>
    <property type="evidence" value="ECO:0007669"/>
    <property type="project" value="InterPro"/>
</dbReference>
<proteinExistence type="predicted"/>
<evidence type="ECO:0000313" key="9">
    <source>
        <dbReference type="EMBL" id="NYI87571.1"/>
    </source>
</evidence>
<accession>A0A853AYB8</accession>
<keyword evidence="6 7" id="KW-0472">Membrane</keyword>
<organism evidence="9 10">
    <name type="scientific">Amycolatopsis endophytica</name>
    <dbReference type="NCBI Taxonomy" id="860233"/>
    <lineage>
        <taxon>Bacteria</taxon>
        <taxon>Bacillati</taxon>
        <taxon>Actinomycetota</taxon>
        <taxon>Actinomycetes</taxon>
        <taxon>Pseudonocardiales</taxon>
        <taxon>Pseudonocardiaceae</taxon>
        <taxon>Amycolatopsis</taxon>
    </lineage>
</organism>
<keyword evidence="5 7" id="KW-1133">Transmembrane helix</keyword>
<evidence type="ECO:0000313" key="10">
    <source>
        <dbReference type="Proteomes" id="UP000549616"/>
    </source>
</evidence>
<keyword evidence="10" id="KW-1185">Reference proteome</keyword>
<feature type="transmembrane region" description="Helical" evidence="7">
    <location>
        <begin position="312"/>
        <end position="333"/>
    </location>
</feature>
<dbReference type="Gene3D" id="1.20.1250.20">
    <property type="entry name" value="MFS general substrate transporter like domains"/>
    <property type="match status" value="1"/>
</dbReference>
<dbReference type="InterPro" id="IPR036259">
    <property type="entry name" value="MFS_trans_sf"/>
</dbReference>
<dbReference type="EMBL" id="JACCFK010000001">
    <property type="protein sequence ID" value="NYI87571.1"/>
    <property type="molecule type" value="Genomic_DNA"/>
</dbReference>
<dbReference type="PANTHER" id="PTHR23513">
    <property type="entry name" value="INTEGRAL MEMBRANE EFFLUX PROTEIN-RELATED"/>
    <property type="match status" value="1"/>
</dbReference>
<dbReference type="Proteomes" id="UP000549616">
    <property type="component" value="Unassembled WGS sequence"/>
</dbReference>
<name>A0A853AYB8_9PSEU</name>
<evidence type="ECO:0000256" key="6">
    <source>
        <dbReference type="ARBA" id="ARBA00023136"/>
    </source>
</evidence>
<comment type="subcellular location">
    <subcellularLocation>
        <location evidence="1">Cell membrane</location>
        <topology evidence="1">Multi-pass membrane protein</topology>
    </subcellularLocation>
</comment>
<evidence type="ECO:0000256" key="1">
    <source>
        <dbReference type="ARBA" id="ARBA00004651"/>
    </source>
</evidence>
<feature type="transmembrane region" description="Helical" evidence="7">
    <location>
        <begin position="380"/>
        <end position="402"/>
    </location>
</feature>
<comment type="caution">
    <text evidence="9">The sequence shown here is derived from an EMBL/GenBank/DDBJ whole genome shotgun (WGS) entry which is preliminary data.</text>
</comment>
<dbReference type="RefSeq" id="WP_179771948.1">
    <property type="nucleotide sequence ID" value="NZ_JACCFK010000001.1"/>
</dbReference>
<evidence type="ECO:0000256" key="4">
    <source>
        <dbReference type="ARBA" id="ARBA00022692"/>
    </source>
</evidence>
<feature type="transmembrane region" description="Helical" evidence="7">
    <location>
        <begin position="223"/>
        <end position="247"/>
    </location>
</feature>
<evidence type="ECO:0000256" key="2">
    <source>
        <dbReference type="ARBA" id="ARBA00022448"/>
    </source>
</evidence>
<sequence length="411" mass="41317">MLTPSTSRLGSRYWRLWSAASLSSLADGTLKIALPLLARAHTDAPVLIAGVGFTAALPWLLFSLPAGAIVDRADRRRVLIGANLARAALLSVAAVAGVAGAGSIAVLYVVAFGAGVTETLYASAAQAVVPRLVEHDRLDRANSLQQIADQAANQFAGPALGGLLAGLGVGAALGGPALVWSLAAGMLVTLHGAFRARPAARGSLGADIVAGLRFLAASRVLRSVSLCVAITNFAGAAASAVFVVYAVGPGSALGLAPTGFGLLMTASAVGSVAGSALITAATARLGLRALLMINSGSQAAQILVPVLTHDLWAIGTAYALGGLGVALWNIGTVTLRQRLVPEALLGRLISTHRLISWGSLALGSLAGGVVAQTVGLAALFWAATALTLTGMLALTPLTTALVDGEVSRRES</sequence>
<dbReference type="PROSITE" id="PS50850">
    <property type="entry name" value="MFS"/>
    <property type="match status" value="1"/>
</dbReference>
<keyword evidence="2" id="KW-0813">Transport</keyword>
<dbReference type="GO" id="GO:0005886">
    <property type="term" value="C:plasma membrane"/>
    <property type="evidence" value="ECO:0007669"/>
    <property type="project" value="UniProtKB-SubCell"/>
</dbReference>
<dbReference type="PANTHER" id="PTHR23513:SF6">
    <property type="entry name" value="MAJOR FACILITATOR SUPERFAMILY ASSOCIATED DOMAIN-CONTAINING PROTEIN"/>
    <property type="match status" value="1"/>
</dbReference>
<dbReference type="Pfam" id="PF05977">
    <property type="entry name" value="MFS_3"/>
    <property type="match status" value="1"/>
</dbReference>
<evidence type="ECO:0000256" key="5">
    <source>
        <dbReference type="ARBA" id="ARBA00022989"/>
    </source>
</evidence>
<dbReference type="SUPFAM" id="SSF103473">
    <property type="entry name" value="MFS general substrate transporter"/>
    <property type="match status" value="1"/>
</dbReference>
<evidence type="ECO:0000259" key="8">
    <source>
        <dbReference type="PROSITE" id="PS50850"/>
    </source>
</evidence>